<gene>
    <name evidence="2" type="ORF">AJAP_24320</name>
</gene>
<dbReference type="STRING" id="208439.AJAP_24320"/>
<name>A0A075UXJ2_9PSEU</name>
<dbReference type="RefSeq" id="WP_148311564.1">
    <property type="nucleotide sequence ID" value="NZ_CP008953.1"/>
</dbReference>
<organism evidence="2 3">
    <name type="scientific">Amycolatopsis japonica</name>
    <dbReference type="NCBI Taxonomy" id="208439"/>
    <lineage>
        <taxon>Bacteria</taxon>
        <taxon>Bacillati</taxon>
        <taxon>Actinomycetota</taxon>
        <taxon>Actinomycetes</taxon>
        <taxon>Pseudonocardiales</taxon>
        <taxon>Pseudonocardiaceae</taxon>
        <taxon>Amycolatopsis</taxon>
        <taxon>Amycolatopsis japonica group</taxon>
    </lineage>
</organism>
<evidence type="ECO:0000256" key="1">
    <source>
        <dbReference type="SAM" id="SignalP"/>
    </source>
</evidence>
<feature type="chain" id="PRO_5039448952" evidence="1">
    <location>
        <begin position="26"/>
        <end position="132"/>
    </location>
</feature>
<dbReference type="KEGG" id="aja:AJAP_24320"/>
<dbReference type="Proteomes" id="UP000028492">
    <property type="component" value="Chromosome"/>
</dbReference>
<dbReference type="AlphaFoldDB" id="A0A075UXJ2"/>
<reference evidence="2 3" key="1">
    <citation type="journal article" date="2014" name="J. Biotechnol.">
        <title>Complete genome sequence of the actinobacterium Amycolatopsis japonica MG417-CF17(T) (=DSM 44213T) producing (S,S)-N,N'-ethylenediaminedisuccinic acid.</title>
        <authorList>
            <person name="Stegmann E."/>
            <person name="Albersmeier A."/>
            <person name="Spohn M."/>
            <person name="Gert H."/>
            <person name="Weber T."/>
            <person name="Wohlleben W."/>
            <person name="Kalinowski J."/>
            <person name="Ruckert C."/>
        </authorList>
    </citation>
    <scope>NUCLEOTIDE SEQUENCE [LARGE SCALE GENOMIC DNA]</scope>
    <source>
        <strain evidence="3">MG417-CF17 (DSM 44213)</strain>
    </source>
</reference>
<evidence type="ECO:0000313" key="2">
    <source>
        <dbReference type="EMBL" id="AIG77713.1"/>
    </source>
</evidence>
<feature type="signal peptide" evidence="1">
    <location>
        <begin position="1"/>
        <end position="25"/>
    </location>
</feature>
<keyword evidence="1" id="KW-0732">Signal</keyword>
<sequence length="132" mass="14090">MKSFLRAFSAVAITIILAFSGATHASATEAEVDCNPSFASDYAGRHIGNGRYNVKITYVDVARFFGSQSGTIDITMADGTVLQDFNGSPSGGTIPVDFNYDQRGDWQANLFHANGGALCAQRFKVLAVIEGE</sequence>
<protein>
    <submittedName>
        <fullName evidence="2">Uncharacterized protein</fullName>
    </submittedName>
</protein>
<accession>A0A075UXJ2</accession>
<evidence type="ECO:0000313" key="3">
    <source>
        <dbReference type="Proteomes" id="UP000028492"/>
    </source>
</evidence>
<dbReference type="HOGENOM" id="CLU_1912651_0_0_11"/>
<proteinExistence type="predicted"/>
<dbReference type="EMBL" id="CP008953">
    <property type="protein sequence ID" value="AIG77713.1"/>
    <property type="molecule type" value="Genomic_DNA"/>
</dbReference>
<keyword evidence="3" id="KW-1185">Reference proteome</keyword>